<feature type="domain" description="Arrestin-like N-terminal" evidence="1">
    <location>
        <begin position="13"/>
        <end position="170"/>
    </location>
</feature>
<comment type="caution">
    <text evidence="2">The sequence shown here is derived from an EMBL/GenBank/DDBJ whole genome shotgun (WGS) entry which is preliminary data.</text>
</comment>
<dbReference type="InterPro" id="IPR011021">
    <property type="entry name" value="Arrestin-like_N"/>
</dbReference>
<dbReference type="VEuPathDB" id="FungiDB:CJJ09_004921"/>
<protein>
    <recommendedName>
        <fullName evidence="1">Arrestin-like N-terminal domain-containing protein</fullName>
    </recommendedName>
</protein>
<dbReference type="VEuPathDB" id="FungiDB:QG37_05694"/>
<name>A0A0L0NUH2_CANAR</name>
<dbReference type="Pfam" id="PF00339">
    <property type="entry name" value="Arrestin_N"/>
    <property type="match status" value="1"/>
</dbReference>
<dbReference type="InterPro" id="IPR014752">
    <property type="entry name" value="Arrestin-like_C"/>
</dbReference>
<sequence>MVGNSLFLHITNPQLYTSGSKVEGIAQVLVKDRLNLEAVEVELFGLAKSKNYQYNNGVRISGQESHKLLHITNKVFPPPHVRNVAMLKSYTLTSGRYNYPFEFVFPGKEHVIQCVKDKRILHKREYLWNERRYHATLPGSFFDGVNLGDYCFVQYSVKARVKTALSFRFNIKQSVPIYFAPRNSDSFFSLLSLCDASSKDLLPDESHACKKVKYAIDSDLKKNKSFLRLLFSSNAVEVPFDLNVRFKEVIPIETEKGTTNRVLQAGSRLSRFVDLDLSTSFSYLNLMDALGMNKLDKRGSVPPPAIKFTHIEIKLLLTVRYQGTRESVLESSFVLRKHPLELQVDLSDFEKVENYSPLLSKKSPSKYSEKLDENVCYRLSLDRSWWDCYVSDIGQTFMLCNIHKTARLYICLRIASAGNPAKERKIENTSPIVFYRQEGPDAPLCNQVEHLPRYMPAPADYDDDSMTDEKG</sequence>
<dbReference type="Gene3D" id="2.60.40.640">
    <property type="match status" value="1"/>
</dbReference>
<dbReference type="VEuPathDB" id="FungiDB:B9J08_000001"/>
<accession>A0A0L0NUH2</accession>
<dbReference type="EMBL" id="LGST01000041">
    <property type="protein sequence ID" value="KND97320.1"/>
    <property type="molecule type" value="Genomic_DNA"/>
</dbReference>
<dbReference type="VEuPathDB" id="FungiDB:CJJ07_005591"/>
<organism evidence="2 3">
    <name type="scientific">Candidozyma auris</name>
    <name type="common">Yeast</name>
    <name type="synonym">Candida auris</name>
    <dbReference type="NCBI Taxonomy" id="498019"/>
    <lineage>
        <taxon>Eukaryota</taxon>
        <taxon>Fungi</taxon>
        <taxon>Dikarya</taxon>
        <taxon>Ascomycota</taxon>
        <taxon>Saccharomycotina</taxon>
        <taxon>Pichiomycetes</taxon>
        <taxon>Metschnikowiaceae</taxon>
        <taxon>Candidozyma</taxon>
    </lineage>
</organism>
<dbReference type="CDD" id="cd22952">
    <property type="entry name" value="ART10-like"/>
    <property type="match status" value="1"/>
</dbReference>
<dbReference type="Proteomes" id="UP000037122">
    <property type="component" value="Unassembled WGS sequence"/>
</dbReference>
<gene>
    <name evidence="2" type="ORF">QG37_05694</name>
</gene>
<dbReference type="AlphaFoldDB" id="A0A0L0NUH2"/>
<reference evidence="3" key="1">
    <citation type="journal article" date="2015" name="BMC Genomics">
        <title>Draft genome of a commonly misdiagnosed multidrug resistant pathogen Candida auris.</title>
        <authorList>
            <person name="Chatterjee S."/>
            <person name="Alampalli S.V."/>
            <person name="Nageshan R.K."/>
            <person name="Chettiar S.T."/>
            <person name="Joshi S."/>
            <person name="Tatu U.S."/>
        </authorList>
    </citation>
    <scope>NUCLEOTIDE SEQUENCE [LARGE SCALE GENOMIC DNA]</scope>
    <source>
        <strain evidence="3">6684</strain>
    </source>
</reference>
<proteinExistence type="predicted"/>
<evidence type="ECO:0000313" key="3">
    <source>
        <dbReference type="Proteomes" id="UP000037122"/>
    </source>
</evidence>
<evidence type="ECO:0000313" key="2">
    <source>
        <dbReference type="EMBL" id="KND97320.1"/>
    </source>
</evidence>
<dbReference type="VEuPathDB" id="FungiDB:CJI97_000008"/>
<evidence type="ECO:0000259" key="1">
    <source>
        <dbReference type="Pfam" id="PF00339"/>
    </source>
</evidence>
<dbReference type="VEuPathDB" id="FungiDB:CJI96_0003687"/>